<dbReference type="Pfam" id="PF13489">
    <property type="entry name" value="Methyltransf_23"/>
    <property type="match status" value="1"/>
</dbReference>
<dbReference type="PANTHER" id="PTHR43861:SF6">
    <property type="entry name" value="METHYLTRANSFERASE TYPE 11"/>
    <property type="match status" value="1"/>
</dbReference>
<dbReference type="AlphaFoldDB" id="K6ZNG8"/>
<protein>
    <recommendedName>
        <fullName evidence="3">Methyltransferase type 12</fullName>
    </recommendedName>
</protein>
<dbReference type="PANTHER" id="PTHR43861">
    <property type="entry name" value="TRANS-ACONITATE 2-METHYLTRANSFERASE-RELATED"/>
    <property type="match status" value="1"/>
</dbReference>
<dbReference type="EMBL" id="BAEP01000054">
    <property type="protein sequence ID" value="GAC24890.1"/>
    <property type="molecule type" value="Genomic_DNA"/>
</dbReference>
<proteinExistence type="predicted"/>
<dbReference type="CDD" id="cd02440">
    <property type="entry name" value="AdoMet_MTases"/>
    <property type="match status" value="1"/>
</dbReference>
<reference evidence="1 2" key="1">
    <citation type="journal article" date="2017" name="Antonie Van Leeuwenhoek">
        <title>Rhizobium rhizosphaerae sp. nov., a novel species isolated from rice rhizosphere.</title>
        <authorList>
            <person name="Zhao J.J."/>
            <person name="Zhang J."/>
            <person name="Zhang R.J."/>
            <person name="Zhang C.W."/>
            <person name="Yin H.Q."/>
            <person name="Zhang X.X."/>
        </authorList>
    </citation>
    <scope>NUCLEOTIDE SEQUENCE [LARGE SCALE GENOMIC DNA]</scope>
    <source>
        <strain evidence="1 2">KMM 241</strain>
    </source>
</reference>
<dbReference type="eggNOG" id="COG2227">
    <property type="taxonomic scope" value="Bacteria"/>
</dbReference>
<accession>K6ZNG8</accession>
<dbReference type="InterPro" id="IPR029063">
    <property type="entry name" value="SAM-dependent_MTases_sf"/>
</dbReference>
<evidence type="ECO:0000313" key="1">
    <source>
        <dbReference type="EMBL" id="GAC24890.1"/>
    </source>
</evidence>
<dbReference type="SUPFAM" id="SSF53335">
    <property type="entry name" value="S-adenosyl-L-methionine-dependent methyltransferases"/>
    <property type="match status" value="1"/>
</dbReference>
<dbReference type="RefSeq" id="WP_006993041.1">
    <property type="nucleotide sequence ID" value="NZ_BAEP01000054.1"/>
</dbReference>
<gene>
    <name evidence="1" type="ORF">GMES_2595</name>
</gene>
<name>K6ZNG8_9ALTE</name>
<sequence length="329" mass="37866">MNKITFDKIHTQTKQKKLMEMMQLSALACHDIANTNCQSSTCPICLSDDIFFYVEKFGFKLDKCRQCQQIFCNPMPNHEQLNCYYNGEMGEFENQFFADSFENRIPIFDYRIQIIHQHLKSGNLLDIGSAIGIFIEALNRAETKLNVSCCEPSKDACERLSKRFPQVTLYNDWLQNLPGTMQYEGISLWDTIEHIDQIDAFCTKVYSLLKPGGYWFFSTPNTTSFEWEIAGKDHVQLLPPGHINLFNPKSIKILLDKHGFELLKILTPNGSLDVSYIEKLIQSTSKYDANLGVYLKERFKETDFKDGFIQLISQTNNAGNMLVIAQKPE</sequence>
<dbReference type="Gene3D" id="3.40.50.150">
    <property type="entry name" value="Vaccinia Virus protein VP39"/>
    <property type="match status" value="1"/>
</dbReference>
<organism evidence="1 2">
    <name type="scientific">Paraglaciecola mesophila KMM 241</name>
    <dbReference type="NCBI Taxonomy" id="1128912"/>
    <lineage>
        <taxon>Bacteria</taxon>
        <taxon>Pseudomonadati</taxon>
        <taxon>Pseudomonadota</taxon>
        <taxon>Gammaproteobacteria</taxon>
        <taxon>Alteromonadales</taxon>
        <taxon>Alteromonadaceae</taxon>
        <taxon>Paraglaciecola</taxon>
    </lineage>
</organism>
<evidence type="ECO:0008006" key="3">
    <source>
        <dbReference type="Google" id="ProtNLM"/>
    </source>
</evidence>
<evidence type="ECO:0000313" key="2">
    <source>
        <dbReference type="Proteomes" id="UP000006263"/>
    </source>
</evidence>
<comment type="caution">
    <text evidence="1">The sequence shown here is derived from an EMBL/GenBank/DDBJ whole genome shotgun (WGS) entry which is preliminary data.</text>
</comment>
<dbReference type="Proteomes" id="UP000006263">
    <property type="component" value="Unassembled WGS sequence"/>
</dbReference>
<dbReference type="OrthoDB" id="6681190at2"/>